<evidence type="ECO:0008006" key="5">
    <source>
        <dbReference type="Google" id="ProtNLM"/>
    </source>
</evidence>
<feature type="compositionally biased region" description="Low complexity" evidence="1">
    <location>
        <begin position="39"/>
        <end position="50"/>
    </location>
</feature>
<evidence type="ECO:0000313" key="3">
    <source>
        <dbReference type="EMBL" id="KAL1864596.1"/>
    </source>
</evidence>
<feature type="chain" id="PRO_5047049758" description="Glycine-zipper-containing OmpA-like membrane domain-containing protein" evidence="2">
    <location>
        <begin position="26"/>
        <end position="120"/>
    </location>
</feature>
<feature type="region of interest" description="Disordered" evidence="1">
    <location>
        <begin position="37"/>
        <end position="63"/>
    </location>
</feature>
<reference evidence="3 4" key="1">
    <citation type="journal article" date="2024" name="IMA Fungus">
        <title>IMA Genome - F19 : A genome assembly and annotation guide to empower mycologists, including annotated draft genome sequences of Ceratocystis pirilliformis, Diaporthe australafricana, Fusarium ophioides, Paecilomyces lecythidis, and Sporothrix stenoceras.</title>
        <authorList>
            <person name="Aylward J."/>
            <person name="Wilson A.M."/>
            <person name="Visagie C.M."/>
            <person name="Spraker J."/>
            <person name="Barnes I."/>
            <person name="Buitendag C."/>
            <person name="Ceriani C."/>
            <person name="Del Mar Angel L."/>
            <person name="du Plessis D."/>
            <person name="Fuchs T."/>
            <person name="Gasser K."/>
            <person name="Kramer D."/>
            <person name="Li W."/>
            <person name="Munsamy K."/>
            <person name="Piso A."/>
            <person name="Price J.L."/>
            <person name="Sonnekus B."/>
            <person name="Thomas C."/>
            <person name="van der Nest A."/>
            <person name="van Dijk A."/>
            <person name="van Heerden A."/>
            <person name="van Vuuren N."/>
            <person name="Yilmaz N."/>
            <person name="Duong T.A."/>
            <person name="van der Merwe N.A."/>
            <person name="Wingfield M.J."/>
            <person name="Wingfield B.D."/>
        </authorList>
    </citation>
    <scope>NUCLEOTIDE SEQUENCE [LARGE SCALE GENOMIC DNA]</scope>
    <source>
        <strain evidence="3 4">CMW 18300</strain>
    </source>
</reference>
<evidence type="ECO:0000256" key="2">
    <source>
        <dbReference type="SAM" id="SignalP"/>
    </source>
</evidence>
<proteinExistence type="predicted"/>
<feature type="signal peptide" evidence="2">
    <location>
        <begin position="1"/>
        <end position="25"/>
    </location>
</feature>
<keyword evidence="4" id="KW-1185">Reference proteome</keyword>
<dbReference type="EMBL" id="JAWRVE010000067">
    <property type="protein sequence ID" value="KAL1864596.1"/>
    <property type="molecule type" value="Genomic_DNA"/>
</dbReference>
<evidence type="ECO:0000313" key="4">
    <source>
        <dbReference type="Proteomes" id="UP001583177"/>
    </source>
</evidence>
<sequence>MFKPTGANVLLLLMALNFASEGAYAAPISRFRLPGGGSSVPKAPSAAPPKTVDANGNPISFWDHSDDVVESGAGAGEKAGKAAKAGAIGATVAGIVGGGVGAGVVAEQGEGQGLGYDYAG</sequence>
<organism evidence="3 4">
    <name type="scientific">Diaporthe australafricana</name>
    <dbReference type="NCBI Taxonomy" id="127596"/>
    <lineage>
        <taxon>Eukaryota</taxon>
        <taxon>Fungi</taxon>
        <taxon>Dikarya</taxon>
        <taxon>Ascomycota</taxon>
        <taxon>Pezizomycotina</taxon>
        <taxon>Sordariomycetes</taxon>
        <taxon>Sordariomycetidae</taxon>
        <taxon>Diaporthales</taxon>
        <taxon>Diaporthaceae</taxon>
        <taxon>Diaporthe</taxon>
    </lineage>
</organism>
<keyword evidence="2" id="KW-0732">Signal</keyword>
<gene>
    <name evidence="3" type="ORF">Daus18300_007613</name>
</gene>
<protein>
    <recommendedName>
        <fullName evidence="5">Glycine-zipper-containing OmpA-like membrane domain-containing protein</fullName>
    </recommendedName>
</protein>
<comment type="caution">
    <text evidence="3">The sequence shown here is derived from an EMBL/GenBank/DDBJ whole genome shotgun (WGS) entry which is preliminary data.</text>
</comment>
<name>A0ABR3WM51_9PEZI</name>
<dbReference type="Proteomes" id="UP001583177">
    <property type="component" value="Unassembled WGS sequence"/>
</dbReference>
<accession>A0ABR3WM51</accession>
<evidence type="ECO:0000256" key="1">
    <source>
        <dbReference type="SAM" id="MobiDB-lite"/>
    </source>
</evidence>